<gene>
    <name evidence="6" type="ORF">CYNAS_LOCUS11385</name>
</gene>
<comment type="caution">
    <text evidence="6">The sequence shown here is derived from an EMBL/GenBank/DDBJ whole genome shotgun (WGS) entry which is preliminary data.</text>
</comment>
<dbReference type="PANTHER" id="PTHR22792">
    <property type="entry name" value="LUPUS LA PROTEIN-RELATED"/>
    <property type="match status" value="1"/>
</dbReference>
<feature type="region of interest" description="Disordered" evidence="4">
    <location>
        <begin position="788"/>
        <end position="813"/>
    </location>
</feature>
<feature type="compositionally biased region" description="Polar residues" evidence="4">
    <location>
        <begin position="380"/>
        <end position="391"/>
    </location>
</feature>
<dbReference type="SMART" id="SM00684">
    <property type="entry name" value="DM15"/>
    <property type="match status" value="3"/>
</dbReference>
<feature type="domain" description="HTH La-type RNA-binding" evidence="5">
    <location>
        <begin position="571"/>
        <end position="663"/>
    </location>
</feature>
<feature type="compositionally biased region" description="Basic and acidic residues" evidence="4">
    <location>
        <begin position="92"/>
        <end position="114"/>
    </location>
</feature>
<dbReference type="GO" id="GO:0045727">
    <property type="term" value="P:positive regulation of translation"/>
    <property type="evidence" value="ECO:0007669"/>
    <property type="project" value="TreeGrafter"/>
</dbReference>
<feature type="compositionally biased region" description="Basic and acidic residues" evidence="4">
    <location>
        <begin position="46"/>
        <end position="66"/>
    </location>
</feature>
<dbReference type="InterPro" id="IPR045180">
    <property type="entry name" value="La_dom_prot"/>
</dbReference>
<evidence type="ECO:0000313" key="7">
    <source>
        <dbReference type="Proteomes" id="UP001176961"/>
    </source>
</evidence>
<dbReference type="GO" id="GO:0010494">
    <property type="term" value="C:cytoplasmic stress granule"/>
    <property type="evidence" value="ECO:0007669"/>
    <property type="project" value="TreeGrafter"/>
</dbReference>
<feature type="region of interest" description="Disordered" evidence="4">
    <location>
        <begin position="17"/>
        <end position="128"/>
    </location>
</feature>
<name>A0AA36GW43_CYLNA</name>
<feature type="region of interest" description="Disordered" evidence="4">
    <location>
        <begin position="898"/>
        <end position="955"/>
    </location>
</feature>
<feature type="compositionally biased region" description="Basic and acidic residues" evidence="4">
    <location>
        <begin position="265"/>
        <end position="277"/>
    </location>
</feature>
<feature type="region of interest" description="Disordered" evidence="4">
    <location>
        <begin position="311"/>
        <end position="453"/>
    </location>
</feature>
<dbReference type="InterPro" id="IPR006607">
    <property type="entry name" value="DM15"/>
</dbReference>
<dbReference type="SMART" id="SM00715">
    <property type="entry name" value="LA"/>
    <property type="match status" value="1"/>
</dbReference>
<dbReference type="Gene3D" id="1.10.10.10">
    <property type="entry name" value="Winged helix-like DNA-binding domain superfamily/Winged helix DNA-binding domain"/>
    <property type="match status" value="1"/>
</dbReference>
<dbReference type="InterPro" id="IPR006630">
    <property type="entry name" value="La_HTH"/>
</dbReference>
<feature type="compositionally biased region" description="Polar residues" evidence="4">
    <location>
        <begin position="17"/>
        <end position="36"/>
    </location>
</feature>
<feature type="compositionally biased region" description="Basic and acidic residues" evidence="4">
    <location>
        <begin position="247"/>
        <end position="257"/>
    </location>
</feature>
<dbReference type="Pfam" id="PF05383">
    <property type="entry name" value="La"/>
    <property type="match status" value="1"/>
</dbReference>
<evidence type="ECO:0000256" key="3">
    <source>
        <dbReference type="PROSITE-ProRule" id="PRU00332"/>
    </source>
</evidence>
<dbReference type="GO" id="GO:0048255">
    <property type="term" value="P:mRNA stabilization"/>
    <property type="evidence" value="ECO:0007669"/>
    <property type="project" value="InterPro"/>
</dbReference>
<evidence type="ECO:0000256" key="4">
    <source>
        <dbReference type="SAM" id="MobiDB-lite"/>
    </source>
</evidence>
<dbReference type="PROSITE" id="PS50961">
    <property type="entry name" value="HTH_LA"/>
    <property type="match status" value="1"/>
</dbReference>
<accession>A0AA36GW43</accession>
<keyword evidence="1 3" id="KW-0694">RNA-binding</keyword>
<dbReference type="FunFam" id="1.10.10.10:FF:000131">
    <property type="entry name" value="la-related protein 1B isoform X2"/>
    <property type="match status" value="1"/>
</dbReference>
<dbReference type="GO" id="GO:0005829">
    <property type="term" value="C:cytosol"/>
    <property type="evidence" value="ECO:0007669"/>
    <property type="project" value="TreeGrafter"/>
</dbReference>
<dbReference type="InterPro" id="IPR036390">
    <property type="entry name" value="WH_DNA-bd_sf"/>
</dbReference>
<dbReference type="EMBL" id="CATQJL010000223">
    <property type="protein sequence ID" value="CAJ0599402.1"/>
    <property type="molecule type" value="Genomic_DNA"/>
</dbReference>
<dbReference type="GO" id="GO:0000339">
    <property type="term" value="F:RNA cap binding"/>
    <property type="evidence" value="ECO:0007669"/>
    <property type="project" value="InterPro"/>
</dbReference>
<proteinExistence type="predicted"/>
<dbReference type="SUPFAM" id="SSF46785">
    <property type="entry name" value="Winged helix' DNA-binding domain"/>
    <property type="match status" value="1"/>
</dbReference>
<sequence>MAERQPMLSFAKVVSGQISETNSAQAAPVRSTSPSTRPAVAASSQKSDHRNEKRHDKAERTDRPEKSGVGGGGGEKQEKHDRNFGNRRRPPKYRDRHDKRGNKPEPVKEEKAPSVEEPAPPQEPVVLEPAPLPAVNAWFRNKGSTDSTHGIDVVTNSNNDEHKHVEDEVEVKEDNASSAQVAPVVDGTPKTKNVDPEWPTLDAAKQEDLIANGTDSRQHSPTTDSAKEDQESIGNGQKSSKGRSNWKKIEIDVDYGNKGKGSATSREKGGTKRDEKPNGNVLRGHPALSDSPDMCSVDETETWVIDNTTNGIYYTQGSNQGWKKNLSGGEESSESQNAGAIGPMSSPDLSSTPAKSASSAGATAKKPQSPQKEDKPQPLANGSNRLSTGSSKGVRGEMRSSGAKSDYWHKNAERRDSDKPRAFYQRNDRYQSRNPHAPPKLTPAQRKARGPLPDWEDIQDGEDNFDYMNLMDSQYAQYYAMSSIPPFDGVGGMDPQVASMMIQQAQQHMAAFGFRPAIPLMQPHIVAPPEPVGVTPLLSPQGAVLTAAIGDSINTAIPFAPIYPTQPPFVPLNDETLKDCVRKQIEYYFSADNLQKDFFLRRKMNAEGFLPITLIASFPRVRSLTQDLALICEGLRDSDKVELSEDANMVRPRLNPTEWPLTPTVHPAQPTTSQSESPSASNPESTESTATKSKPAQEDQPAQSRQQRENATTAEASTASTQSSAAGKNADLQPRATSPPKQPSASAEEVGQTIGQMGWEEVKPKKKGKNRMEKVTATKEVNAEQDLDFQFDNELDSTTGITETPRKDKQKSFRLSTQDYEEIGDDIVNKLIIMTPMKRTLDRTGDFTTRSKHQAEFNEEVELGLRRYEEELWSAPEKDASVKPKVSTINEEEFRLLKGEEDVSQTTTQGPPPDLALSAQNTPPPSIWTQKAKERSGLSVVPKSPMQRRESAEQKVSRFYPVEKPVTVIDAKSPRKQKTRHSANPPVEMPVAWVLGRDDAPPPAPVGIAASSSQIPPAHPSVSLLQENNFVQNVYSTWRQSCLKQRKSLGYDCAEMNTLYRFWSFFLRDNFNRKMYEEFRQLALEDDEKGFRYGIEALFRFYSYGLEKRFRPEIYKNFVKDCIYDVKNGQLYGLEKFWVFMKRCKIAKQLVVDPFLQKELAKYKTPDDFYITSADDKKKVAAAKN</sequence>
<dbReference type="Pfam" id="PF21071">
    <property type="entry name" value="LARP1_HEAT"/>
    <property type="match status" value="1"/>
</dbReference>
<dbReference type="GO" id="GO:0008187">
    <property type="term" value="F:poly-pyrimidine tract binding"/>
    <property type="evidence" value="ECO:0007669"/>
    <property type="project" value="UniProtKB-ARBA"/>
</dbReference>
<feature type="compositionally biased region" description="Low complexity" evidence="4">
    <location>
        <begin position="350"/>
        <end position="367"/>
    </location>
</feature>
<feature type="compositionally biased region" description="Polar residues" evidence="4">
    <location>
        <begin position="213"/>
        <end position="224"/>
    </location>
</feature>
<feature type="compositionally biased region" description="Basic and acidic residues" evidence="4">
    <location>
        <begin position="75"/>
        <end position="84"/>
    </location>
</feature>
<feature type="compositionally biased region" description="Basic and acidic residues" evidence="4">
    <location>
        <begin position="406"/>
        <end position="431"/>
    </location>
</feature>
<evidence type="ECO:0000256" key="1">
    <source>
        <dbReference type="ARBA" id="ARBA00022884"/>
    </source>
</evidence>
<feature type="compositionally biased region" description="Polar residues" evidence="4">
    <location>
        <begin position="669"/>
        <end position="705"/>
    </location>
</feature>
<reference evidence="6" key="1">
    <citation type="submission" date="2023-07" db="EMBL/GenBank/DDBJ databases">
        <authorList>
            <consortium name="CYATHOMIX"/>
        </authorList>
    </citation>
    <scope>NUCLEOTIDE SEQUENCE</scope>
    <source>
        <strain evidence="6">N/A</strain>
    </source>
</reference>
<dbReference type="Proteomes" id="UP001176961">
    <property type="component" value="Unassembled WGS sequence"/>
</dbReference>
<evidence type="ECO:0000259" key="5">
    <source>
        <dbReference type="PROSITE" id="PS50961"/>
    </source>
</evidence>
<protein>
    <recommendedName>
        <fullName evidence="2">La-related protein 1</fullName>
    </recommendedName>
</protein>
<dbReference type="PANTHER" id="PTHR22792:SF132">
    <property type="entry name" value="LA-RELATED PROTEIN 1"/>
    <property type="match status" value="1"/>
</dbReference>
<evidence type="ECO:0000256" key="2">
    <source>
        <dbReference type="ARBA" id="ARBA00072183"/>
    </source>
</evidence>
<organism evidence="6 7">
    <name type="scientific">Cylicocyclus nassatus</name>
    <name type="common">Nematode worm</name>
    <dbReference type="NCBI Taxonomy" id="53992"/>
    <lineage>
        <taxon>Eukaryota</taxon>
        <taxon>Metazoa</taxon>
        <taxon>Ecdysozoa</taxon>
        <taxon>Nematoda</taxon>
        <taxon>Chromadorea</taxon>
        <taxon>Rhabditida</taxon>
        <taxon>Rhabditina</taxon>
        <taxon>Rhabditomorpha</taxon>
        <taxon>Strongyloidea</taxon>
        <taxon>Strongylidae</taxon>
        <taxon>Cylicocyclus</taxon>
    </lineage>
</organism>
<dbReference type="AlphaFoldDB" id="A0AA36GW43"/>
<keyword evidence="7" id="KW-1185">Reference proteome</keyword>
<feature type="region of interest" description="Disordered" evidence="4">
    <location>
        <begin position="646"/>
        <end position="773"/>
    </location>
</feature>
<feature type="compositionally biased region" description="Low complexity" evidence="4">
    <location>
        <begin position="711"/>
        <end position="726"/>
    </location>
</feature>
<feature type="region of interest" description="Disordered" evidence="4">
    <location>
        <begin position="140"/>
        <end position="296"/>
    </location>
</feature>
<feature type="compositionally biased region" description="Polar residues" evidence="4">
    <location>
        <begin position="142"/>
        <end position="158"/>
    </location>
</feature>
<evidence type="ECO:0000313" key="6">
    <source>
        <dbReference type="EMBL" id="CAJ0599402.1"/>
    </source>
</evidence>
<feature type="compositionally biased region" description="Polar residues" evidence="4">
    <location>
        <begin position="311"/>
        <end position="322"/>
    </location>
</feature>
<dbReference type="InterPro" id="IPR036388">
    <property type="entry name" value="WH-like_DNA-bd_sf"/>
</dbReference>